<feature type="region of interest" description="Disordered" evidence="1">
    <location>
        <begin position="217"/>
        <end position="239"/>
    </location>
</feature>
<dbReference type="EMBL" id="JAUQUB010000005">
    <property type="protein sequence ID" value="MDO7883488.1"/>
    <property type="molecule type" value="Genomic_DNA"/>
</dbReference>
<feature type="region of interest" description="Disordered" evidence="1">
    <location>
        <begin position="58"/>
        <end position="77"/>
    </location>
</feature>
<organism evidence="3 4">
    <name type="scientific">Antiquaquibacter soli</name>
    <dbReference type="NCBI Taxonomy" id="3064523"/>
    <lineage>
        <taxon>Bacteria</taxon>
        <taxon>Bacillati</taxon>
        <taxon>Actinomycetota</taxon>
        <taxon>Actinomycetes</taxon>
        <taxon>Micrococcales</taxon>
        <taxon>Microbacteriaceae</taxon>
        <taxon>Antiquaquibacter</taxon>
    </lineage>
</organism>
<keyword evidence="4" id="KW-1185">Reference proteome</keyword>
<evidence type="ECO:0000313" key="3">
    <source>
        <dbReference type="EMBL" id="MDO7883488.1"/>
    </source>
</evidence>
<feature type="compositionally biased region" description="Low complexity" evidence="1">
    <location>
        <begin position="223"/>
        <end position="239"/>
    </location>
</feature>
<keyword evidence="2" id="KW-0472">Membrane</keyword>
<dbReference type="RefSeq" id="WP_305003914.1">
    <property type="nucleotide sequence ID" value="NZ_JAUQUB010000005.1"/>
</dbReference>
<evidence type="ECO:0000313" key="4">
    <source>
        <dbReference type="Proteomes" id="UP001241072"/>
    </source>
</evidence>
<feature type="transmembrane region" description="Helical" evidence="2">
    <location>
        <begin position="6"/>
        <end position="28"/>
    </location>
</feature>
<feature type="transmembrane region" description="Helical" evidence="2">
    <location>
        <begin position="123"/>
        <end position="144"/>
    </location>
</feature>
<feature type="transmembrane region" description="Helical" evidence="2">
    <location>
        <begin position="96"/>
        <end position="117"/>
    </location>
</feature>
<proteinExistence type="predicted"/>
<protein>
    <recommendedName>
        <fullName evidence="5">Large exoprotein</fullName>
    </recommendedName>
</protein>
<keyword evidence="2" id="KW-0812">Transmembrane</keyword>
<reference evidence="3 4" key="1">
    <citation type="submission" date="2023-07" db="EMBL/GenBank/DDBJ databases">
        <title>Protaetiibacter sp. nov WY-16 isolated from soil.</title>
        <authorList>
            <person name="Liu B."/>
            <person name="Wan Y."/>
        </authorList>
    </citation>
    <scope>NUCLEOTIDE SEQUENCE [LARGE SCALE GENOMIC DNA]</scope>
    <source>
        <strain evidence="3 4">WY-16</strain>
    </source>
</reference>
<gene>
    <name evidence="3" type="ORF">Q5716_14740</name>
</gene>
<name>A0ABT9BR40_9MICO</name>
<sequence>MELTGLGGGIMLAIAAGLWLVYLVPSWLKRREYMATERNAVRLQQTIRVLAETTEAPTQALRRAPAGPVAVGRPVQPAPRPAPHVLAAQRLRRTRMLAAAVLLGSVVVALAQIPVLASGAAAGGSWLVLGGAGLAALCAVALLGRLAEVSRARRAPAVVRRSQGIVDHQFESEQPVRTEWTPVPVPKPMYLSRGEAPTERASASDLAESLRRAAAEAEEALRAAEPPAVQPAAAGPPVAPAATSRFAAMGVVDDSAIRTPDLDAALERRRVG</sequence>
<evidence type="ECO:0000256" key="1">
    <source>
        <dbReference type="SAM" id="MobiDB-lite"/>
    </source>
</evidence>
<comment type="caution">
    <text evidence="3">The sequence shown here is derived from an EMBL/GenBank/DDBJ whole genome shotgun (WGS) entry which is preliminary data.</text>
</comment>
<accession>A0ABT9BR40</accession>
<evidence type="ECO:0008006" key="5">
    <source>
        <dbReference type="Google" id="ProtNLM"/>
    </source>
</evidence>
<dbReference type="Proteomes" id="UP001241072">
    <property type="component" value="Unassembled WGS sequence"/>
</dbReference>
<keyword evidence="2" id="KW-1133">Transmembrane helix</keyword>
<evidence type="ECO:0000256" key="2">
    <source>
        <dbReference type="SAM" id="Phobius"/>
    </source>
</evidence>
<feature type="region of interest" description="Disordered" evidence="1">
    <location>
        <begin position="190"/>
        <end position="209"/>
    </location>
</feature>